<accession>A0A318JBA6</accession>
<dbReference type="RefSeq" id="WP_110255382.1">
    <property type="nucleotide sequence ID" value="NZ_QJKB01000003.1"/>
</dbReference>
<comment type="caution">
    <text evidence="2">The sequence shown here is derived from an EMBL/GenBank/DDBJ whole genome shotgun (WGS) entry which is preliminary data.</text>
</comment>
<sequence>MTTNIHPDPEAVVQAQLDAYNARDVEAILKTYALDAQQFEFPGKLLASGHTEIRPRMAARFAEPNLHARLLRREVIGHIVIDHEEVTRTFPEGTGRMEMIAIYEIKDGLIQSASVALGAKILD</sequence>
<gene>
    <name evidence="2" type="ORF">DFR42_103406</name>
</gene>
<dbReference type="Proteomes" id="UP000247792">
    <property type="component" value="Unassembled WGS sequence"/>
</dbReference>
<dbReference type="InterPro" id="IPR032710">
    <property type="entry name" value="NTF2-like_dom_sf"/>
</dbReference>
<organism evidence="2 3">
    <name type="scientific">Undibacterium pigrum</name>
    <dbReference type="NCBI Taxonomy" id="401470"/>
    <lineage>
        <taxon>Bacteria</taxon>
        <taxon>Pseudomonadati</taxon>
        <taxon>Pseudomonadota</taxon>
        <taxon>Betaproteobacteria</taxon>
        <taxon>Burkholderiales</taxon>
        <taxon>Oxalobacteraceae</taxon>
        <taxon>Undibacterium</taxon>
    </lineage>
</organism>
<proteinExistence type="predicted"/>
<dbReference type="AlphaFoldDB" id="A0A318JBA6"/>
<keyword evidence="3" id="KW-1185">Reference proteome</keyword>
<dbReference type="InterPro" id="IPR037401">
    <property type="entry name" value="SnoaL-like"/>
</dbReference>
<reference evidence="2 3" key="1">
    <citation type="submission" date="2018-05" db="EMBL/GenBank/DDBJ databases">
        <title>Genomic Encyclopedia of Type Strains, Phase IV (KMG-IV): sequencing the most valuable type-strain genomes for metagenomic binning, comparative biology and taxonomic classification.</title>
        <authorList>
            <person name="Goeker M."/>
        </authorList>
    </citation>
    <scope>NUCLEOTIDE SEQUENCE [LARGE SCALE GENOMIC DNA]</scope>
    <source>
        <strain evidence="2 3">DSM 19792</strain>
    </source>
</reference>
<dbReference type="SUPFAM" id="SSF54427">
    <property type="entry name" value="NTF2-like"/>
    <property type="match status" value="1"/>
</dbReference>
<name>A0A318JBA6_9BURK</name>
<evidence type="ECO:0000259" key="1">
    <source>
        <dbReference type="Pfam" id="PF12680"/>
    </source>
</evidence>
<protein>
    <recommendedName>
        <fullName evidence="1">SnoaL-like domain-containing protein</fullName>
    </recommendedName>
</protein>
<dbReference type="Gene3D" id="3.10.450.50">
    <property type="match status" value="1"/>
</dbReference>
<dbReference type="EMBL" id="QJKB01000003">
    <property type="protein sequence ID" value="PXX44137.1"/>
    <property type="molecule type" value="Genomic_DNA"/>
</dbReference>
<dbReference type="Pfam" id="PF12680">
    <property type="entry name" value="SnoaL_2"/>
    <property type="match status" value="1"/>
</dbReference>
<feature type="domain" description="SnoaL-like" evidence="1">
    <location>
        <begin position="13"/>
        <end position="111"/>
    </location>
</feature>
<dbReference type="PIRSF" id="PIRSF030561">
    <property type="entry name" value="UCP030561"/>
    <property type="match status" value="1"/>
</dbReference>
<dbReference type="InterPro" id="IPR008317">
    <property type="entry name" value="UCP030561"/>
</dbReference>
<evidence type="ECO:0000313" key="3">
    <source>
        <dbReference type="Proteomes" id="UP000247792"/>
    </source>
</evidence>
<dbReference type="OrthoDB" id="9799296at2"/>
<evidence type="ECO:0000313" key="2">
    <source>
        <dbReference type="EMBL" id="PXX44137.1"/>
    </source>
</evidence>